<dbReference type="GO" id="GO:0005737">
    <property type="term" value="C:cytoplasm"/>
    <property type="evidence" value="ECO:0007669"/>
    <property type="project" value="UniProtKB-SubCell"/>
</dbReference>
<keyword evidence="2 5" id="KW-0328">Glycosyltransferase</keyword>
<evidence type="ECO:0000256" key="4">
    <source>
        <dbReference type="ARBA" id="ARBA00022726"/>
    </source>
</evidence>
<dbReference type="GO" id="GO:0000310">
    <property type="term" value="F:xanthine phosphoribosyltransferase activity"/>
    <property type="evidence" value="ECO:0007669"/>
    <property type="project" value="UniProtKB-UniRule"/>
</dbReference>
<dbReference type="InterPro" id="IPR000836">
    <property type="entry name" value="PRTase_dom"/>
</dbReference>
<comment type="catalytic activity">
    <reaction evidence="5">
        <text>XMP + diphosphate = xanthine + 5-phospho-alpha-D-ribose 1-diphosphate</text>
        <dbReference type="Rhea" id="RHEA:10800"/>
        <dbReference type="ChEBI" id="CHEBI:17712"/>
        <dbReference type="ChEBI" id="CHEBI:33019"/>
        <dbReference type="ChEBI" id="CHEBI:57464"/>
        <dbReference type="ChEBI" id="CHEBI:58017"/>
        <dbReference type="EC" id="2.4.2.22"/>
    </reaction>
</comment>
<reference evidence="8 9" key="1">
    <citation type="submission" date="2016-10" db="EMBL/GenBank/DDBJ databases">
        <authorList>
            <person name="de Groot N.N."/>
        </authorList>
    </citation>
    <scope>NUCLEOTIDE SEQUENCE [LARGE SCALE GENOMIC DNA]</scope>
    <source>
        <strain evidence="8 9">AR32</strain>
    </source>
</reference>
<dbReference type="NCBIfam" id="NF006671">
    <property type="entry name" value="PRK09219.1"/>
    <property type="match status" value="1"/>
</dbReference>
<dbReference type="InterPro" id="IPR050118">
    <property type="entry name" value="Pur/Pyrimidine_PRTase"/>
</dbReference>
<dbReference type="PANTHER" id="PTHR43864:SF1">
    <property type="entry name" value="XANTHINE PHOSPHORIBOSYLTRANSFERASE"/>
    <property type="match status" value="1"/>
</dbReference>
<feature type="binding site" evidence="5">
    <location>
        <begin position="128"/>
        <end position="132"/>
    </location>
    <ligand>
        <name>5-phospho-alpha-D-ribose 1-diphosphate</name>
        <dbReference type="ChEBI" id="CHEBI:58017"/>
    </ligand>
</feature>
<dbReference type="Gene3D" id="3.40.50.2020">
    <property type="match status" value="1"/>
</dbReference>
<dbReference type="AlphaFoldDB" id="A0A1H5VSW2"/>
<dbReference type="UniPathway" id="UPA00602">
    <property type="reaction ID" value="UER00658"/>
</dbReference>
<dbReference type="RefSeq" id="WP_051949793.1">
    <property type="nucleotide sequence ID" value="NZ_FNUV01000005.1"/>
</dbReference>
<dbReference type="GO" id="GO:0006166">
    <property type="term" value="P:purine ribonucleoside salvage"/>
    <property type="evidence" value="ECO:0007669"/>
    <property type="project" value="UniProtKB-KW"/>
</dbReference>
<dbReference type="GO" id="GO:0032265">
    <property type="term" value="P:XMP salvage"/>
    <property type="evidence" value="ECO:0007669"/>
    <property type="project" value="UniProtKB-UniRule"/>
</dbReference>
<feature type="binding site" evidence="5">
    <location>
        <position position="20"/>
    </location>
    <ligand>
        <name>xanthine</name>
        <dbReference type="ChEBI" id="CHEBI:17712"/>
    </ligand>
</feature>
<evidence type="ECO:0000313" key="9">
    <source>
        <dbReference type="Proteomes" id="UP000236735"/>
    </source>
</evidence>
<dbReference type="NCBIfam" id="TIGR01744">
    <property type="entry name" value="XPRTase"/>
    <property type="match status" value="1"/>
</dbReference>
<feature type="binding site" evidence="5">
    <location>
        <position position="156"/>
    </location>
    <ligand>
        <name>xanthine</name>
        <dbReference type="ChEBI" id="CHEBI:17712"/>
    </ligand>
</feature>
<keyword evidence="4 5" id="KW-0660">Purine salvage</keyword>
<dbReference type="InterPro" id="IPR029057">
    <property type="entry name" value="PRTase-like"/>
</dbReference>
<comment type="function">
    <text evidence="5">Converts the preformed base xanthine, a product of nucleic acid breakdown, to xanthosine 5'-monophosphate (XMP), so it can be reused for RNA or DNA synthesis.</text>
</comment>
<dbReference type="SUPFAM" id="SSF53271">
    <property type="entry name" value="PRTase-like"/>
    <property type="match status" value="1"/>
</dbReference>
<dbReference type="Proteomes" id="UP000236735">
    <property type="component" value="Unassembled WGS sequence"/>
</dbReference>
<protein>
    <recommendedName>
        <fullName evidence="5 6">Xanthine phosphoribosyltransferase</fullName>
        <shortName evidence="5">XPRTase</shortName>
        <ecNumber evidence="5 6">2.4.2.22</ecNumber>
    </recommendedName>
</protein>
<evidence type="ECO:0000313" key="8">
    <source>
        <dbReference type="EMBL" id="SEF90068.1"/>
    </source>
</evidence>
<proteinExistence type="inferred from homology"/>
<keyword evidence="1 5" id="KW-0963">Cytoplasm</keyword>
<comment type="similarity">
    <text evidence="5">Belongs to the purine/pyrimidine phosphoribosyltransferase family. Xpt subfamily.</text>
</comment>
<dbReference type="CDD" id="cd06223">
    <property type="entry name" value="PRTases_typeI"/>
    <property type="match status" value="1"/>
</dbReference>
<organism evidence="8 9">
    <name type="scientific">Xylanibacter ruminicola</name>
    <name type="common">Prevotella ruminicola</name>
    <dbReference type="NCBI Taxonomy" id="839"/>
    <lineage>
        <taxon>Bacteria</taxon>
        <taxon>Pseudomonadati</taxon>
        <taxon>Bacteroidota</taxon>
        <taxon>Bacteroidia</taxon>
        <taxon>Bacteroidales</taxon>
        <taxon>Prevotellaceae</taxon>
        <taxon>Xylanibacter</taxon>
    </lineage>
</organism>
<dbReference type="EC" id="2.4.2.22" evidence="5 6"/>
<dbReference type="HAMAP" id="MF_01184">
    <property type="entry name" value="XPRTase"/>
    <property type="match status" value="1"/>
</dbReference>
<dbReference type="EMBL" id="FNUV01000005">
    <property type="protein sequence ID" value="SEF90068.1"/>
    <property type="molecule type" value="Genomic_DNA"/>
</dbReference>
<name>A0A1H5VSW2_XYLRU</name>
<dbReference type="Pfam" id="PF00156">
    <property type="entry name" value="Pribosyltran"/>
    <property type="match status" value="1"/>
</dbReference>
<gene>
    <name evidence="5" type="primary">xpt</name>
    <name evidence="8" type="ORF">SAMN05216354_2012</name>
</gene>
<evidence type="ECO:0000256" key="5">
    <source>
        <dbReference type="HAMAP-Rule" id="MF_01184"/>
    </source>
</evidence>
<evidence type="ECO:0000259" key="7">
    <source>
        <dbReference type="Pfam" id="PF00156"/>
    </source>
</evidence>
<feature type="domain" description="Phosphoribosyltransferase" evidence="7">
    <location>
        <begin position="23"/>
        <end position="159"/>
    </location>
</feature>
<dbReference type="InterPro" id="IPR010079">
    <property type="entry name" value="Xanthine_PRibTrfase"/>
</dbReference>
<keyword evidence="3 5" id="KW-0808">Transferase</keyword>
<dbReference type="PANTHER" id="PTHR43864">
    <property type="entry name" value="HYPOXANTHINE/GUANINE PHOSPHORIBOSYLTRANSFERASE"/>
    <property type="match status" value="1"/>
</dbReference>
<comment type="subcellular location">
    <subcellularLocation>
        <location evidence="5">Cytoplasm</location>
    </subcellularLocation>
</comment>
<comment type="subunit">
    <text evidence="5">Homodimer.</text>
</comment>
<comment type="pathway">
    <text evidence="5">Purine metabolism; XMP biosynthesis via salvage pathway; XMP from xanthine: step 1/1.</text>
</comment>
<evidence type="ECO:0000256" key="6">
    <source>
        <dbReference type="NCBIfam" id="TIGR01744"/>
    </source>
</evidence>
<evidence type="ECO:0000256" key="3">
    <source>
        <dbReference type="ARBA" id="ARBA00022679"/>
    </source>
</evidence>
<feature type="binding site" evidence="5">
    <location>
        <position position="27"/>
    </location>
    <ligand>
        <name>xanthine</name>
        <dbReference type="ChEBI" id="CHEBI:17712"/>
    </ligand>
</feature>
<evidence type="ECO:0000256" key="2">
    <source>
        <dbReference type="ARBA" id="ARBA00022676"/>
    </source>
</evidence>
<evidence type="ECO:0000256" key="1">
    <source>
        <dbReference type="ARBA" id="ARBA00022490"/>
    </source>
</evidence>
<dbReference type="GO" id="GO:0046110">
    <property type="term" value="P:xanthine metabolic process"/>
    <property type="evidence" value="ECO:0007669"/>
    <property type="project" value="UniProtKB-UniRule"/>
</dbReference>
<accession>A0A1H5VSW2</accession>
<sequence>MNFLEEKILCDGVIKQGNILKIDNFLNHQIDIDIMRQMAYELKRRFRGVEVNKVLTIEASGIAIATMLGDLYDVPVVFAKKSETANSTDDKYVSNAYSFTHKKMNQVFVSRPYLHATDKVLIVDDFLADGQAVHALIDLVHQAGGEVMGIGIAVEKGQQMGGSTLRDEGYHLESIAIIEEMDWETQTIRFREQALREIEQTQLKLKQ</sequence>